<dbReference type="InterPro" id="IPR029058">
    <property type="entry name" value="AB_hydrolase_fold"/>
</dbReference>
<dbReference type="PANTHER" id="PTHR43433:SF10">
    <property type="entry name" value="AB HYDROLASE-1 DOMAIN-CONTAINING PROTEIN"/>
    <property type="match status" value="1"/>
</dbReference>
<dbReference type="Proteomes" id="UP001355207">
    <property type="component" value="Chromosome 6"/>
</dbReference>
<feature type="compositionally biased region" description="Low complexity" evidence="1">
    <location>
        <begin position="11"/>
        <end position="36"/>
    </location>
</feature>
<feature type="compositionally biased region" description="Polar residues" evidence="1">
    <location>
        <begin position="791"/>
        <end position="813"/>
    </location>
</feature>
<feature type="compositionally biased region" description="Polar residues" evidence="1">
    <location>
        <begin position="444"/>
        <end position="466"/>
    </location>
</feature>
<feature type="compositionally biased region" description="Low complexity" evidence="1">
    <location>
        <begin position="264"/>
        <end position="282"/>
    </location>
</feature>
<feature type="compositionally biased region" description="Polar residues" evidence="1">
    <location>
        <begin position="217"/>
        <end position="230"/>
    </location>
</feature>
<dbReference type="PANTHER" id="PTHR43433">
    <property type="entry name" value="HYDROLASE, ALPHA/BETA FOLD FAMILY PROTEIN"/>
    <property type="match status" value="1"/>
</dbReference>
<dbReference type="RefSeq" id="XP_066076657.1">
    <property type="nucleotide sequence ID" value="XM_066220560.1"/>
</dbReference>
<reference evidence="3 4" key="1">
    <citation type="submission" date="2024-01" db="EMBL/GenBank/DDBJ databases">
        <title>Comparative genomics of Cryptococcus and Kwoniella reveals pathogenesis evolution and contrasting modes of karyotype evolution via chromosome fusion or intercentromeric recombination.</title>
        <authorList>
            <person name="Coelho M.A."/>
            <person name="David-Palma M."/>
            <person name="Shea T."/>
            <person name="Bowers K."/>
            <person name="McGinley-Smith S."/>
            <person name="Mohammad A.W."/>
            <person name="Gnirke A."/>
            <person name="Yurkov A.M."/>
            <person name="Nowrousian M."/>
            <person name="Sun S."/>
            <person name="Cuomo C.A."/>
            <person name="Heitman J."/>
        </authorList>
    </citation>
    <scope>NUCLEOTIDE SEQUENCE [LARGE SCALE GENOMIC DNA]</scope>
    <source>
        <strain evidence="3 4">CBS 6074</strain>
    </source>
</reference>
<feature type="region of interest" description="Disordered" evidence="1">
    <location>
        <begin position="343"/>
        <end position="408"/>
    </location>
</feature>
<keyword evidence="4" id="KW-1185">Reference proteome</keyword>
<feature type="domain" description="AB hydrolase-1" evidence="2">
    <location>
        <begin position="610"/>
        <end position="734"/>
    </location>
</feature>
<feature type="region of interest" description="Disordered" evidence="1">
    <location>
        <begin position="1"/>
        <end position="103"/>
    </location>
</feature>
<feature type="region of interest" description="Disordered" evidence="1">
    <location>
        <begin position="757"/>
        <end position="816"/>
    </location>
</feature>
<feature type="compositionally biased region" description="Polar residues" evidence="1">
    <location>
        <begin position="518"/>
        <end position="535"/>
    </location>
</feature>
<feature type="region of interest" description="Disordered" evidence="1">
    <location>
        <begin position="211"/>
        <end position="310"/>
    </location>
</feature>
<evidence type="ECO:0000313" key="4">
    <source>
        <dbReference type="Proteomes" id="UP001355207"/>
    </source>
</evidence>
<accession>A0AAX4JXC6</accession>
<feature type="compositionally biased region" description="Polar residues" evidence="1">
    <location>
        <begin position="366"/>
        <end position="390"/>
    </location>
</feature>
<feature type="compositionally biased region" description="Polar residues" evidence="1">
    <location>
        <begin position="894"/>
        <end position="905"/>
    </location>
</feature>
<evidence type="ECO:0000259" key="2">
    <source>
        <dbReference type="Pfam" id="PF00561"/>
    </source>
</evidence>
<proteinExistence type="predicted"/>
<feature type="compositionally biased region" description="Pro residues" evidence="1">
    <location>
        <begin position="37"/>
        <end position="49"/>
    </location>
</feature>
<feature type="compositionally biased region" description="Basic and acidic residues" evidence="1">
    <location>
        <begin position="80"/>
        <end position="91"/>
    </location>
</feature>
<dbReference type="EMBL" id="CP144103">
    <property type="protein sequence ID" value="WWC89894.1"/>
    <property type="molecule type" value="Genomic_DNA"/>
</dbReference>
<dbReference type="InterPro" id="IPR000073">
    <property type="entry name" value="AB_hydrolase_1"/>
</dbReference>
<feature type="region of interest" description="Disordered" evidence="1">
    <location>
        <begin position="995"/>
        <end position="1016"/>
    </location>
</feature>
<feature type="compositionally biased region" description="Low complexity" evidence="1">
    <location>
        <begin position="999"/>
        <end position="1009"/>
    </location>
</feature>
<feature type="region of interest" description="Disordered" evidence="1">
    <location>
        <begin position="891"/>
        <end position="913"/>
    </location>
</feature>
<organism evidence="3 4">
    <name type="scientific">Kwoniella dendrophila CBS 6074</name>
    <dbReference type="NCBI Taxonomy" id="1295534"/>
    <lineage>
        <taxon>Eukaryota</taxon>
        <taxon>Fungi</taxon>
        <taxon>Dikarya</taxon>
        <taxon>Basidiomycota</taxon>
        <taxon>Agaricomycotina</taxon>
        <taxon>Tremellomycetes</taxon>
        <taxon>Tremellales</taxon>
        <taxon>Cryptococcaceae</taxon>
        <taxon>Kwoniella</taxon>
    </lineage>
</organism>
<evidence type="ECO:0000313" key="3">
    <source>
        <dbReference type="EMBL" id="WWC89894.1"/>
    </source>
</evidence>
<dbReference type="InterPro" id="IPR050471">
    <property type="entry name" value="AB_hydrolase"/>
</dbReference>
<evidence type="ECO:0000256" key="1">
    <source>
        <dbReference type="SAM" id="MobiDB-lite"/>
    </source>
</evidence>
<protein>
    <recommendedName>
        <fullName evidence="2">AB hydrolase-1 domain-containing protein</fullName>
    </recommendedName>
</protein>
<name>A0AAX4JXC6_9TREE</name>
<dbReference type="AlphaFoldDB" id="A0AAX4JXC6"/>
<feature type="compositionally biased region" description="Polar residues" evidence="1">
    <location>
        <begin position="543"/>
        <end position="562"/>
    </location>
</feature>
<dbReference type="GeneID" id="91095493"/>
<gene>
    <name evidence="3" type="ORF">L201_004823</name>
</gene>
<dbReference type="Gene3D" id="3.40.50.1820">
    <property type="entry name" value="alpha/beta hydrolase"/>
    <property type="match status" value="1"/>
</dbReference>
<dbReference type="SUPFAM" id="SSF53474">
    <property type="entry name" value="alpha/beta-Hydrolases"/>
    <property type="match status" value="1"/>
</dbReference>
<feature type="region of interest" description="Disordered" evidence="1">
    <location>
        <begin position="833"/>
        <end position="879"/>
    </location>
</feature>
<feature type="compositionally biased region" description="Basic and acidic residues" evidence="1">
    <location>
        <begin position="231"/>
        <end position="241"/>
    </location>
</feature>
<dbReference type="Pfam" id="PF00561">
    <property type="entry name" value="Abhydrolase_1"/>
    <property type="match status" value="1"/>
</dbReference>
<sequence>MTAFPRHPLHSSRPQSSSSHDTSLTPSISTAPRESTPTPPTRTPSPYLPDPDRSAQTIRKHKNELLPSIRIDNGDSGSCYDHDNNDEDSMKPRRRTSMQRTRTWAEEVENNRNRTERVRRSKAKAKAKAINAEDMNSDLYGQQSWSVSTNVIDSLVEALSPSSTEFCHLPSAAEVIAANRRKTYHIDSDSNSDDNDDNKWWKENTHKQELVREKARSTSMQLEVNQPNSGTRERRKSEWSRKISKGYGQEEREKDAYLSTQLQSTRISSPPSRSSRKSLSPIPLLPSPTTPTTPITQLTPSTPAKTSTTPILSIDDIIKKHSPGITSAENVVKEKARKEIEEIRPRLSSIKPRTVPEPSTKVQKDPSASQSSSTLQPEFINRQSVDTSSVHRLHLKPINEHSSVPETPRTRRISFISPASQPSSSIPSIAPRDSISSVRPILRKSQTTQNTPQKFTASSRSGASQSHIKKTESNEPLSFEAQITSALLDQLEQLDRTSTINSTPSTPSSSRRISFQVSQQTGSAHRPMTPTNAISRLSKRKSMPNSNSMYLANQSPQASKSQAELEEESLSYAIYLRSKNLNRMMTLARPYPEKLLNVSFAEVGNSSGNPVIIFLGLGCVRYLISLFDDIAKTFNLRLICIDRWGYGKTDQITSDEKGRTPVKWSEIVEKILDNLNIREFQILAHSAGSPYALATAIRLKNRIKGKIHLLAPWISSDIDGGYKWLKYVPNTVIKSATAAEWKLQSYLIGKPPPLKHKPISHDASAPVESQSLSSPNRKREKRLSLVKSSLDLPSTSRQQQTAHQLPSLSQQPSGLVRRASQILAPRSIDNLRIHKQFRHEDAPMRQIPPNDEARPENGSLKTMSPLPLLNSESWSIPPRKNSENSVISIGSSSQTTLITPKSSISEEPEPYRRPFVINPDISIDSEMDLDQINLTQSTSEGFQLCSNSLYPQSITSSIAARSALLRTHPYTPQPEQTKEKYNTFSANSLKSLKSDKTSTKSFSSNTDNDGMMTDAPTGERFSIALSQASHAECEPGTTSDLLSIILNKNQNQSNNTGNQNEFGFSYKDYKGPIKIYYGLQDDKISLTSIKWLEMNLLPKQVELIIKENQGHNLMTSLSTMWEVFESLHKENKLYDKEKQKERNVRK</sequence>
<feature type="region of interest" description="Disordered" evidence="1">
    <location>
        <begin position="442"/>
        <end position="477"/>
    </location>
</feature>
<feature type="region of interest" description="Disordered" evidence="1">
    <location>
        <begin position="518"/>
        <end position="563"/>
    </location>
</feature>
<feature type="compositionally biased region" description="Low complexity" evidence="1">
    <location>
        <begin position="292"/>
        <end position="310"/>
    </location>
</feature>